<dbReference type="HAMAP" id="MF_00654">
    <property type="entry name" value="PQQ_syn_PqqC"/>
    <property type="match status" value="1"/>
</dbReference>
<name>A0A0F0HDA9_LENAE</name>
<evidence type="ECO:0000256" key="3">
    <source>
        <dbReference type="ARBA" id="ARBA00023002"/>
    </source>
</evidence>
<dbReference type="eggNOG" id="COG5424">
    <property type="taxonomic scope" value="Bacteria"/>
</dbReference>
<dbReference type="InterPro" id="IPR004305">
    <property type="entry name" value="Thiaminase-2/PQQC"/>
</dbReference>
<evidence type="ECO:0000256" key="4">
    <source>
        <dbReference type="HAMAP-Rule" id="MF_00654"/>
    </source>
</evidence>
<keyword evidence="3 4" id="KW-0560">Oxidoreductase</keyword>
<gene>
    <name evidence="4" type="primary">pqqC</name>
    <name evidence="6" type="ORF">UK23_04135</name>
</gene>
<dbReference type="Proteomes" id="UP000033393">
    <property type="component" value="Unassembled WGS sequence"/>
</dbReference>
<evidence type="ECO:0000259" key="5">
    <source>
        <dbReference type="Pfam" id="PF03070"/>
    </source>
</evidence>
<keyword evidence="7" id="KW-1185">Reference proteome</keyword>
<keyword evidence="2 4" id="KW-0884">PQQ biosynthesis</keyword>
<dbReference type="NCBIfam" id="TIGR02111">
    <property type="entry name" value="PQQ_syn_pqqC"/>
    <property type="match status" value="1"/>
</dbReference>
<comment type="pathway">
    <text evidence="1">Cofactor biosynthesis; thiamine diphosphate biosynthesis.</text>
</comment>
<dbReference type="InterPro" id="IPR039068">
    <property type="entry name" value="PqqC-like"/>
</dbReference>
<dbReference type="EC" id="1.3.3.11" evidence="4"/>
<sequence length="231" mass="26162">MSAVPAEEFVAELRALAPRYWDSHPFHLRMHAGQLSKHELQAWAANRWYYQRCIAQKDAAILSNCPLPEIRRQWRERIIWHDGTQPGEGGAENWIRLAEAVGLTREEVLDERHVLPGTRFAVDAYVNFARTQPWVVGIASGLTEMFSGALMRKRLAALREQYPWIAEEGFAYFTNRIQAVAGEGRATLDIVVEHSLTREQQLAAVAALSFKCDVLRAVLDAVDYYSGKGKP</sequence>
<dbReference type="UniPathway" id="UPA00539"/>
<organism evidence="6 7">
    <name type="scientific">Lentzea aerocolonigenes</name>
    <name type="common">Lechevalieria aerocolonigenes</name>
    <name type="synonym">Saccharothrix aerocolonigenes</name>
    <dbReference type="NCBI Taxonomy" id="68170"/>
    <lineage>
        <taxon>Bacteria</taxon>
        <taxon>Bacillati</taxon>
        <taxon>Actinomycetota</taxon>
        <taxon>Actinomycetes</taxon>
        <taxon>Pseudonocardiales</taxon>
        <taxon>Pseudonocardiaceae</taxon>
        <taxon>Lentzea</taxon>
    </lineage>
</organism>
<evidence type="ECO:0000313" key="7">
    <source>
        <dbReference type="Proteomes" id="UP000033393"/>
    </source>
</evidence>
<accession>A0A0F0HDA9</accession>
<comment type="similarity">
    <text evidence="4">Belongs to the PqqC family.</text>
</comment>
<reference evidence="6 7" key="1">
    <citation type="submission" date="2015-02" db="EMBL/GenBank/DDBJ databases">
        <authorList>
            <person name="Ju K.-S."/>
            <person name="Doroghazi J.R."/>
            <person name="Metcalf W."/>
        </authorList>
    </citation>
    <scope>NUCLEOTIDE SEQUENCE [LARGE SCALE GENOMIC DNA]</scope>
    <source>
        <strain evidence="6 7">NRRL B-16140</strain>
    </source>
</reference>
<dbReference type="STRING" id="68170.GCA_000974445_04532"/>
<dbReference type="InterPro" id="IPR011845">
    <property type="entry name" value="PqqC"/>
</dbReference>
<comment type="catalytic activity">
    <reaction evidence="4">
        <text>6-(2-amino-2-carboxyethyl)-7,8-dioxo-1,2,3,4,7,8-hexahydroquinoline-2,4-dicarboxylate + 3 O2 = pyrroloquinoline quinone + 2 H2O2 + 2 H2O + H(+)</text>
        <dbReference type="Rhea" id="RHEA:10692"/>
        <dbReference type="ChEBI" id="CHEBI:15377"/>
        <dbReference type="ChEBI" id="CHEBI:15378"/>
        <dbReference type="ChEBI" id="CHEBI:15379"/>
        <dbReference type="ChEBI" id="CHEBI:16240"/>
        <dbReference type="ChEBI" id="CHEBI:58442"/>
        <dbReference type="ChEBI" id="CHEBI:58778"/>
        <dbReference type="EC" id="1.3.3.11"/>
    </reaction>
</comment>
<dbReference type="GO" id="GO:0018189">
    <property type="term" value="P:pyrroloquinoline quinone biosynthetic process"/>
    <property type="evidence" value="ECO:0007669"/>
    <property type="project" value="UniProtKB-UniRule"/>
</dbReference>
<protein>
    <recommendedName>
        <fullName evidence="4">Pyrroloquinoline-quinone synthase</fullName>
        <ecNumber evidence="4">1.3.3.11</ecNumber>
    </recommendedName>
    <alternativeName>
        <fullName evidence="4">Coenzyme PQQ synthesis protein C</fullName>
    </alternativeName>
    <alternativeName>
        <fullName evidence="4">Pyrroloquinoline quinone biosynthesis protein C</fullName>
    </alternativeName>
</protein>
<dbReference type="EMBL" id="JYJG01000016">
    <property type="protein sequence ID" value="KJK52322.1"/>
    <property type="molecule type" value="Genomic_DNA"/>
</dbReference>
<dbReference type="RefSeq" id="WP_045309989.1">
    <property type="nucleotide sequence ID" value="NZ_JYJG01000016.1"/>
</dbReference>
<dbReference type="PATRIC" id="fig|68170.10.peg.4914"/>
<dbReference type="GO" id="GO:0033732">
    <property type="term" value="F:pyrroloquinoline-quinone synthase activity"/>
    <property type="evidence" value="ECO:0007669"/>
    <property type="project" value="UniProtKB-EC"/>
</dbReference>
<dbReference type="SUPFAM" id="SSF48613">
    <property type="entry name" value="Heme oxygenase-like"/>
    <property type="match status" value="1"/>
</dbReference>
<evidence type="ECO:0000313" key="6">
    <source>
        <dbReference type="EMBL" id="KJK52322.1"/>
    </source>
</evidence>
<dbReference type="AlphaFoldDB" id="A0A0F0HDA9"/>
<feature type="domain" description="Thiaminase-2/PQQC" evidence="5">
    <location>
        <begin position="13"/>
        <end position="220"/>
    </location>
</feature>
<comment type="pathway">
    <text evidence="4">Cofactor biosynthesis; pyrroloquinoline quinone biosynthesis.</text>
</comment>
<dbReference type="OrthoDB" id="9800756at2"/>
<comment type="function">
    <text evidence="4">Ring cyclization and eight-electron oxidation of 3a-(2-amino-2-carboxyethyl)-4,5-dioxo-4,5,6,7,8,9-hexahydroquinoline-7,9-dicarboxylic-acid to PQQ.</text>
</comment>
<evidence type="ECO:0000256" key="1">
    <source>
        <dbReference type="ARBA" id="ARBA00004948"/>
    </source>
</evidence>
<dbReference type="InterPro" id="IPR016084">
    <property type="entry name" value="Haem_Oase-like_multi-hlx"/>
</dbReference>
<proteinExistence type="inferred from homology"/>
<dbReference type="Pfam" id="PF03070">
    <property type="entry name" value="TENA_THI-4"/>
    <property type="match status" value="1"/>
</dbReference>
<dbReference type="Gene3D" id="1.20.910.10">
    <property type="entry name" value="Heme oxygenase-like"/>
    <property type="match status" value="1"/>
</dbReference>
<dbReference type="PANTHER" id="PTHR40279">
    <property type="entry name" value="PQQC-LIKE PROTEIN"/>
    <property type="match status" value="1"/>
</dbReference>
<evidence type="ECO:0000256" key="2">
    <source>
        <dbReference type="ARBA" id="ARBA00022905"/>
    </source>
</evidence>
<comment type="caution">
    <text evidence="6">The sequence shown here is derived from an EMBL/GenBank/DDBJ whole genome shotgun (WGS) entry which is preliminary data.</text>
</comment>
<dbReference type="PANTHER" id="PTHR40279:SF3">
    <property type="entry name" value="4-AMINOBENZOATE SYNTHASE"/>
    <property type="match status" value="1"/>
</dbReference>